<dbReference type="AlphaFoldDB" id="A0A6J7ECW2"/>
<proteinExistence type="predicted"/>
<dbReference type="PANTHER" id="PTHR42997:SF1">
    <property type="entry name" value="AP-4-A PHOSPHORYLASE"/>
    <property type="match status" value="1"/>
</dbReference>
<dbReference type="InterPro" id="IPR011146">
    <property type="entry name" value="HIT-like"/>
</dbReference>
<protein>
    <submittedName>
        <fullName evidence="4">Unannotated protein</fullName>
    </submittedName>
</protein>
<feature type="domain" description="HIT" evidence="2">
    <location>
        <begin position="37"/>
        <end position="148"/>
    </location>
</feature>
<dbReference type="InterPro" id="IPR039383">
    <property type="entry name" value="FHIT"/>
</dbReference>
<dbReference type="SUPFAM" id="SSF54197">
    <property type="entry name" value="HIT-like"/>
    <property type="match status" value="1"/>
</dbReference>
<reference evidence="4" key="1">
    <citation type="submission" date="2020-05" db="EMBL/GenBank/DDBJ databases">
        <authorList>
            <person name="Chiriac C."/>
            <person name="Salcher M."/>
            <person name="Ghai R."/>
            <person name="Kavagutti S V."/>
        </authorList>
    </citation>
    <scope>NUCLEOTIDE SEQUENCE</scope>
</reference>
<name>A0A6J7ECW2_9ZZZZ</name>
<dbReference type="EMBL" id="CAFBLR010000144">
    <property type="protein sequence ID" value="CAB4881072.1"/>
    <property type="molecule type" value="Genomic_DNA"/>
</dbReference>
<sequence length="187" mass="19957">MSELQRLWNGWRNEYVTSAGAAGGVGADDATSGRGSVFTRILRSGMSDEQAYIVFRGAEVFAILNAFPYAVGHVLVLPYREVSELELLTPIESAELWQAVSCAVQAIKTAYRPEGLNVGINLGKPAGGSVSQHLHVHVLPRWSGDVNFMEAIANTRTLPETLLVTAEKIREAWPSAGSPGPGPAAVA</sequence>
<dbReference type="PANTHER" id="PTHR42997">
    <property type="entry name" value="HIT FAMILY HYDROLASE"/>
    <property type="match status" value="1"/>
</dbReference>
<dbReference type="EMBL" id="CAEZYY010000002">
    <property type="protein sequence ID" value="CAB4740265.1"/>
    <property type="molecule type" value="Genomic_DNA"/>
</dbReference>
<dbReference type="PROSITE" id="PS51084">
    <property type="entry name" value="HIT_2"/>
    <property type="match status" value="1"/>
</dbReference>
<evidence type="ECO:0000313" key="3">
    <source>
        <dbReference type="EMBL" id="CAB4740265.1"/>
    </source>
</evidence>
<organism evidence="4">
    <name type="scientific">freshwater metagenome</name>
    <dbReference type="NCBI Taxonomy" id="449393"/>
    <lineage>
        <taxon>unclassified sequences</taxon>
        <taxon>metagenomes</taxon>
        <taxon>ecological metagenomes</taxon>
    </lineage>
</organism>
<dbReference type="GO" id="GO:0000166">
    <property type="term" value="F:nucleotide binding"/>
    <property type="evidence" value="ECO:0007669"/>
    <property type="project" value="UniProtKB-KW"/>
</dbReference>
<dbReference type="InterPro" id="IPR036265">
    <property type="entry name" value="HIT-like_sf"/>
</dbReference>
<accession>A0A6J7ECW2</accession>
<evidence type="ECO:0000256" key="1">
    <source>
        <dbReference type="ARBA" id="ARBA00022741"/>
    </source>
</evidence>
<dbReference type="GO" id="GO:0003824">
    <property type="term" value="F:catalytic activity"/>
    <property type="evidence" value="ECO:0007669"/>
    <property type="project" value="InterPro"/>
</dbReference>
<gene>
    <name evidence="3" type="ORF">UFOPK2806_00324</name>
    <name evidence="4" type="ORF">UFOPK3417_01371</name>
    <name evidence="5" type="ORF">UFOPK4306_00235</name>
</gene>
<dbReference type="Gene3D" id="3.30.428.10">
    <property type="entry name" value="HIT-like"/>
    <property type="match status" value="1"/>
</dbReference>
<evidence type="ECO:0000313" key="4">
    <source>
        <dbReference type="EMBL" id="CAB4881072.1"/>
    </source>
</evidence>
<dbReference type="Pfam" id="PF01230">
    <property type="entry name" value="HIT"/>
    <property type="match status" value="1"/>
</dbReference>
<evidence type="ECO:0000313" key="5">
    <source>
        <dbReference type="EMBL" id="CAB5053504.1"/>
    </source>
</evidence>
<dbReference type="InterPro" id="IPR052908">
    <property type="entry name" value="AP-4-A_phosphorylase"/>
</dbReference>
<keyword evidence="1" id="KW-0547">Nucleotide-binding</keyword>
<evidence type="ECO:0000259" key="2">
    <source>
        <dbReference type="PROSITE" id="PS51084"/>
    </source>
</evidence>
<dbReference type="CDD" id="cd01275">
    <property type="entry name" value="FHIT"/>
    <property type="match status" value="1"/>
</dbReference>
<dbReference type="EMBL" id="CAFBQP010000006">
    <property type="protein sequence ID" value="CAB5053504.1"/>
    <property type="molecule type" value="Genomic_DNA"/>
</dbReference>